<dbReference type="PaxDb" id="55529-EKX49497"/>
<feature type="non-terminal residue" evidence="2">
    <location>
        <position position="1"/>
    </location>
</feature>
<feature type="transmembrane region" description="Helical" evidence="1">
    <location>
        <begin position="82"/>
        <end position="100"/>
    </location>
</feature>
<dbReference type="EnsemblProtists" id="EKX49497">
    <property type="protein sequence ID" value="EKX49497"/>
    <property type="gene ID" value="GUITHDRAFT_151567"/>
</dbReference>
<dbReference type="RefSeq" id="XP_005836477.1">
    <property type="nucleotide sequence ID" value="XM_005836420.1"/>
</dbReference>
<keyword evidence="1" id="KW-0472">Membrane</keyword>
<keyword evidence="1" id="KW-1133">Transmembrane helix</keyword>
<proteinExistence type="predicted"/>
<accession>L1JM55</accession>
<feature type="transmembrane region" description="Helical" evidence="1">
    <location>
        <begin position="106"/>
        <end position="126"/>
    </location>
</feature>
<name>L1JM55_GUITC</name>
<keyword evidence="1" id="KW-0812">Transmembrane</keyword>
<evidence type="ECO:0000313" key="4">
    <source>
        <dbReference type="Proteomes" id="UP000011087"/>
    </source>
</evidence>
<feature type="transmembrane region" description="Helical" evidence="1">
    <location>
        <begin position="39"/>
        <end position="61"/>
    </location>
</feature>
<dbReference type="KEGG" id="gtt:GUITHDRAFT_151567"/>
<dbReference type="GeneID" id="17306145"/>
<gene>
    <name evidence="2" type="ORF">GUITHDRAFT_151567</name>
</gene>
<keyword evidence="4" id="KW-1185">Reference proteome</keyword>
<evidence type="ECO:0000313" key="2">
    <source>
        <dbReference type="EMBL" id="EKX49497.1"/>
    </source>
</evidence>
<evidence type="ECO:0000256" key="1">
    <source>
        <dbReference type="SAM" id="Phobius"/>
    </source>
</evidence>
<reference evidence="3" key="3">
    <citation type="submission" date="2016-03" db="UniProtKB">
        <authorList>
            <consortium name="EnsemblProtists"/>
        </authorList>
    </citation>
    <scope>IDENTIFICATION</scope>
</reference>
<dbReference type="HOGENOM" id="CLU_1507269_0_0_1"/>
<feature type="transmembrane region" description="Helical" evidence="1">
    <location>
        <begin position="138"/>
        <end position="160"/>
    </location>
</feature>
<evidence type="ECO:0000313" key="3">
    <source>
        <dbReference type="EnsemblProtists" id="EKX49497"/>
    </source>
</evidence>
<sequence>MSRRLAGLLTLLEYLKWKLQFPFRPCEMQWLHTLLSLKFALYALFYDGIVYGATTALWCLLVAKGLEGVGRARVGTWSNAYFLHRLSFTMASLSMQSSLLEQVPQHSFWIMYTLFLLLLASLGMMLPYMSIITYYSSIIIWELAVLPCVQVVYGDLFFSLSPLSSNFHWPWSIAFLLSL</sequence>
<reference evidence="2 4" key="1">
    <citation type="journal article" date="2012" name="Nature">
        <title>Algal genomes reveal evolutionary mosaicism and the fate of nucleomorphs.</title>
        <authorList>
            <consortium name="DOE Joint Genome Institute"/>
            <person name="Curtis B.A."/>
            <person name="Tanifuji G."/>
            <person name="Burki F."/>
            <person name="Gruber A."/>
            <person name="Irimia M."/>
            <person name="Maruyama S."/>
            <person name="Arias M.C."/>
            <person name="Ball S.G."/>
            <person name="Gile G.H."/>
            <person name="Hirakawa Y."/>
            <person name="Hopkins J.F."/>
            <person name="Kuo A."/>
            <person name="Rensing S.A."/>
            <person name="Schmutz J."/>
            <person name="Symeonidi A."/>
            <person name="Elias M."/>
            <person name="Eveleigh R.J."/>
            <person name="Herman E.K."/>
            <person name="Klute M.J."/>
            <person name="Nakayama T."/>
            <person name="Obornik M."/>
            <person name="Reyes-Prieto A."/>
            <person name="Armbrust E.V."/>
            <person name="Aves S.J."/>
            <person name="Beiko R.G."/>
            <person name="Coutinho P."/>
            <person name="Dacks J.B."/>
            <person name="Durnford D.G."/>
            <person name="Fast N.M."/>
            <person name="Green B.R."/>
            <person name="Grisdale C.J."/>
            <person name="Hempel F."/>
            <person name="Henrissat B."/>
            <person name="Hoppner M.P."/>
            <person name="Ishida K."/>
            <person name="Kim E."/>
            <person name="Koreny L."/>
            <person name="Kroth P.G."/>
            <person name="Liu Y."/>
            <person name="Malik S.B."/>
            <person name="Maier U.G."/>
            <person name="McRose D."/>
            <person name="Mock T."/>
            <person name="Neilson J.A."/>
            <person name="Onodera N.T."/>
            <person name="Poole A.M."/>
            <person name="Pritham E.J."/>
            <person name="Richards T.A."/>
            <person name="Rocap G."/>
            <person name="Roy S.W."/>
            <person name="Sarai C."/>
            <person name="Schaack S."/>
            <person name="Shirato S."/>
            <person name="Slamovits C.H."/>
            <person name="Spencer D.F."/>
            <person name="Suzuki S."/>
            <person name="Worden A.Z."/>
            <person name="Zauner S."/>
            <person name="Barry K."/>
            <person name="Bell C."/>
            <person name="Bharti A.K."/>
            <person name="Crow J.A."/>
            <person name="Grimwood J."/>
            <person name="Kramer R."/>
            <person name="Lindquist E."/>
            <person name="Lucas S."/>
            <person name="Salamov A."/>
            <person name="McFadden G.I."/>
            <person name="Lane C.E."/>
            <person name="Keeling P.J."/>
            <person name="Gray M.W."/>
            <person name="Grigoriev I.V."/>
            <person name="Archibald J.M."/>
        </authorList>
    </citation>
    <scope>NUCLEOTIDE SEQUENCE</scope>
    <source>
        <strain evidence="2 4">CCMP2712</strain>
    </source>
</reference>
<dbReference type="Proteomes" id="UP000011087">
    <property type="component" value="Unassembled WGS sequence"/>
</dbReference>
<dbReference type="AlphaFoldDB" id="L1JM55"/>
<dbReference type="EMBL" id="JH992982">
    <property type="protein sequence ID" value="EKX49497.1"/>
    <property type="molecule type" value="Genomic_DNA"/>
</dbReference>
<protein>
    <submittedName>
        <fullName evidence="2 3">Uncharacterized protein</fullName>
    </submittedName>
</protein>
<reference evidence="4" key="2">
    <citation type="submission" date="2012-11" db="EMBL/GenBank/DDBJ databases">
        <authorList>
            <person name="Kuo A."/>
            <person name="Curtis B.A."/>
            <person name="Tanifuji G."/>
            <person name="Burki F."/>
            <person name="Gruber A."/>
            <person name="Irimia M."/>
            <person name="Maruyama S."/>
            <person name="Arias M.C."/>
            <person name="Ball S.G."/>
            <person name="Gile G.H."/>
            <person name="Hirakawa Y."/>
            <person name="Hopkins J.F."/>
            <person name="Rensing S.A."/>
            <person name="Schmutz J."/>
            <person name="Symeonidi A."/>
            <person name="Elias M."/>
            <person name="Eveleigh R.J."/>
            <person name="Herman E.K."/>
            <person name="Klute M.J."/>
            <person name="Nakayama T."/>
            <person name="Obornik M."/>
            <person name="Reyes-Prieto A."/>
            <person name="Armbrust E.V."/>
            <person name="Aves S.J."/>
            <person name="Beiko R.G."/>
            <person name="Coutinho P."/>
            <person name="Dacks J.B."/>
            <person name="Durnford D.G."/>
            <person name="Fast N.M."/>
            <person name="Green B.R."/>
            <person name="Grisdale C."/>
            <person name="Hempe F."/>
            <person name="Henrissat B."/>
            <person name="Hoppner M.P."/>
            <person name="Ishida K.-I."/>
            <person name="Kim E."/>
            <person name="Koreny L."/>
            <person name="Kroth P.G."/>
            <person name="Liu Y."/>
            <person name="Malik S.-B."/>
            <person name="Maier U.G."/>
            <person name="McRose D."/>
            <person name="Mock T."/>
            <person name="Neilson J.A."/>
            <person name="Onodera N.T."/>
            <person name="Poole A.M."/>
            <person name="Pritham E.J."/>
            <person name="Richards T.A."/>
            <person name="Rocap G."/>
            <person name="Roy S.W."/>
            <person name="Sarai C."/>
            <person name="Schaack S."/>
            <person name="Shirato S."/>
            <person name="Slamovits C.H."/>
            <person name="Spencer D.F."/>
            <person name="Suzuki S."/>
            <person name="Worden A.Z."/>
            <person name="Zauner S."/>
            <person name="Barry K."/>
            <person name="Bell C."/>
            <person name="Bharti A.K."/>
            <person name="Crow J.A."/>
            <person name="Grimwood J."/>
            <person name="Kramer R."/>
            <person name="Lindquist E."/>
            <person name="Lucas S."/>
            <person name="Salamov A."/>
            <person name="McFadden G.I."/>
            <person name="Lane C.E."/>
            <person name="Keeling P.J."/>
            <person name="Gray M.W."/>
            <person name="Grigoriev I.V."/>
            <person name="Archibald J.M."/>
        </authorList>
    </citation>
    <scope>NUCLEOTIDE SEQUENCE</scope>
    <source>
        <strain evidence="4">CCMP2712</strain>
    </source>
</reference>
<organism evidence="2">
    <name type="scientific">Guillardia theta (strain CCMP2712)</name>
    <name type="common">Cryptophyte</name>
    <dbReference type="NCBI Taxonomy" id="905079"/>
    <lineage>
        <taxon>Eukaryota</taxon>
        <taxon>Cryptophyceae</taxon>
        <taxon>Pyrenomonadales</taxon>
        <taxon>Geminigeraceae</taxon>
        <taxon>Guillardia</taxon>
    </lineage>
</organism>